<dbReference type="EMBL" id="FWEU01000006">
    <property type="protein sequence ID" value="SLM26129.1"/>
    <property type="molecule type" value="Genomic_DNA"/>
</dbReference>
<reference evidence="8" key="1">
    <citation type="submission" date="2016-10" db="EMBL/GenBank/DDBJ databases">
        <authorList>
            <person name="Varghese N."/>
        </authorList>
    </citation>
    <scope>NUCLEOTIDE SEQUENCE [LARGE SCALE GENOMIC DNA]</scope>
    <source>
        <strain evidence="8">92MFCol6.1</strain>
    </source>
</reference>
<dbReference type="PANTHER" id="PTHR38776:SF1">
    <property type="entry name" value="MLTA-INTERACTING PROTEIN-RELATED"/>
    <property type="match status" value="1"/>
</dbReference>
<dbReference type="AlphaFoldDB" id="A0A1W1H3E6"/>
<dbReference type="GO" id="GO:0009279">
    <property type="term" value="C:cell outer membrane"/>
    <property type="evidence" value="ECO:0007669"/>
    <property type="project" value="UniProtKB-SubCell"/>
</dbReference>
<evidence type="ECO:0000256" key="3">
    <source>
        <dbReference type="ARBA" id="ARBA00022729"/>
    </source>
</evidence>
<evidence type="ECO:0000256" key="2">
    <source>
        <dbReference type="ARBA" id="ARBA00005722"/>
    </source>
</evidence>
<evidence type="ECO:0000256" key="1">
    <source>
        <dbReference type="ARBA" id="ARBA00004442"/>
    </source>
</evidence>
<keyword evidence="3 6" id="KW-0732">Signal</keyword>
<comment type="similarity">
    <text evidence="2">Belongs to the MipA/OmpV family.</text>
</comment>
<evidence type="ECO:0000313" key="8">
    <source>
        <dbReference type="Proteomes" id="UP000191133"/>
    </source>
</evidence>
<evidence type="ECO:0000256" key="5">
    <source>
        <dbReference type="ARBA" id="ARBA00023237"/>
    </source>
</evidence>
<gene>
    <name evidence="7" type="ORF">SAMN04488690_3888</name>
</gene>
<dbReference type="RefSeq" id="WP_080150548.1">
    <property type="nucleotide sequence ID" value="NZ_FWEU01000006.1"/>
</dbReference>
<sequence length="266" mass="28277">MSHRPRFPTLLGLALLPLFATSTAHAKEDQWTFELAAGGGVAPRYSGSEEFQAAPTLSFDVTSPGGWFLGTSGAGWGTAIGEHTRVRAYVGGSGSRREKNSILGGSDFLRGMGDIDTRPLVGLAAGYTLGEAVLSGSWQYTLKDDDKGDNGLATQQIHLNLEMPLFDLAGGVVSGSVSTDYGNRGYMQTWYGVSPDQAARTGFAQHKPKAGLVSAGLGMKWSHRAGRNGNWYIAVEGTRLLGDAADSPIVQKANQFGLMTGYTHRF</sequence>
<protein>
    <submittedName>
        <fullName evidence="7">Outer membrane scaffolding protein for murein synthesis, MipA/OmpV family</fullName>
    </submittedName>
</protein>
<organism evidence="7 8">
    <name type="scientific">Stenotrophomonas indicatrix</name>
    <dbReference type="NCBI Taxonomy" id="2045451"/>
    <lineage>
        <taxon>Bacteria</taxon>
        <taxon>Pseudomonadati</taxon>
        <taxon>Pseudomonadota</taxon>
        <taxon>Gammaproteobacteria</taxon>
        <taxon>Lysobacterales</taxon>
        <taxon>Lysobacteraceae</taxon>
        <taxon>Stenotrophomonas</taxon>
    </lineage>
</organism>
<evidence type="ECO:0000313" key="7">
    <source>
        <dbReference type="EMBL" id="SLM26129.1"/>
    </source>
</evidence>
<dbReference type="Pfam" id="PF06629">
    <property type="entry name" value="MipA"/>
    <property type="match status" value="1"/>
</dbReference>
<feature type="chain" id="PRO_5012619199" evidence="6">
    <location>
        <begin position="27"/>
        <end position="266"/>
    </location>
</feature>
<comment type="subcellular location">
    <subcellularLocation>
        <location evidence="1">Cell outer membrane</location>
    </subcellularLocation>
</comment>
<name>A0A1W1H3E6_9GAMM</name>
<feature type="signal peptide" evidence="6">
    <location>
        <begin position="1"/>
        <end position="26"/>
    </location>
</feature>
<dbReference type="Proteomes" id="UP000191133">
    <property type="component" value="Unassembled WGS sequence"/>
</dbReference>
<keyword evidence="4" id="KW-0472">Membrane</keyword>
<dbReference type="PANTHER" id="PTHR38776">
    <property type="entry name" value="MLTA-INTERACTING PROTEIN-RELATED"/>
    <property type="match status" value="1"/>
</dbReference>
<proteinExistence type="inferred from homology"/>
<evidence type="ECO:0000256" key="4">
    <source>
        <dbReference type="ARBA" id="ARBA00023136"/>
    </source>
</evidence>
<evidence type="ECO:0000256" key="6">
    <source>
        <dbReference type="SAM" id="SignalP"/>
    </source>
</evidence>
<dbReference type="InterPro" id="IPR010583">
    <property type="entry name" value="MipA"/>
</dbReference>
<keyword evidence="5" id="KW-0998">Cell outer membrane</keyword>
<accession>A0A1W1H3E6</accession>